<name>A0A3N0XSD2_ANAGA</name>
<evidence type="ECO:0000313" key="2">
    <source>
        <dbReference type="EMBL" id="ROJ30500.1"/>
    </source>
</evidence>
<evidence type="ECO:0000256" key="1">
    <source>
        <dbReference type="SAM" id="MobiDB-lite"/>
    </source>
</evidence>
<accession>A0A3N0XSD2</accession>
<keyword evidence="3" id="KW-1185">Reference proteome</keyword>
<dbReference type="EMBL" id="RJVU01062051">
    <property type="protein sequence ID" value="ROJ30500.1"/>
    <property type="molecule type" value="Genomic_DNA"/>
</dbReference>
<gene>
    <name evidence="2" type="ORF">DPX16_23581</name>
</gene>
<comment type="caution">
    <text evidence="2">The sequence shown here is derived from an EMBL/GenBank/DDBJ whole genome shotgun (WGS) entry which is preliminary data.</text>
</comment>
<dbReference type="Proteomes" id="UP000281406">
    <property type="component" value="Unassembled WGS sequence"/>
</dbReference>
<sequence length="190" mass="21158">MFLSDEVVKTGIHLDSSLALVSQKDYFALQPASKAKKNLIFFRTATLLKYTTVPEIDVVWSRQQVTPRRIRFQTGKSALQSPPLHCSKTDPARSRFQWAGTTVAKQIRPVSVETSARIFFWSLEVEAATVGARYPTSKTSPKSGSQFKQERDGSGSQFTRSGMGWDYFLNFGLGVGRDKISFYGSGTGQE</sequence>
<dbReference type="AlphaFoldDB" id="A0A3N0XSD2"/>
<feature type="region of interest" description="Disordered" evidence="1">
    <location>
        <begin position="134"/>
        <end position="158"/>
    </location>
</feature>
<protein>
    <submittedName>
        <fullName evidence="2">Uncharacterized protein</fullName>
    </submittedName>
</protein>
<organism evidence="2 3">
    <name type="scientific">Anabarilius grahami</name>
    <name type="common">Kanglang fish</name>
    <name type="synonym">Barilius grahami</name>
    <dbReference type="NCBI Taxonomy" id="495550"/>
    <lineage>
        <taxon>Eukaryota</taxon>
        <taxon>Metazoa</taxon>
        <taxon>Chordata</taxon>
        <taxon>Craniata</taxon>
        <taxon>Vertebrata</taxon>
        <taxon>Euteleostomi</taxon>
        <taxon>Actinopterygii</taxon>
        <taxon>Neopterygii</taxon>
        <taxon>Teleostei</taxon>
        <taxon>Ostariophysi</taxon>
        <taxon>Cypriniformes</taxon>
        <taxon>Xenocyprididae</taxon>
        <taxon>Xenocypridinae</taxon>
        <taxon>Xenocypridinae incertae sedis</taxon>
        <taxon>Anabarilius</taxon>
    </lineage>
</organism>
<proteinExistence type="predicted"/>
<reference evidence="2 3" key="1">
    <citation type="submission" date="2018-10" db="EMBL/GenBank/DDBJ databases">
        <title>Genome assembly for a Yunnan-Guizhou Plateau 3E fish, Anabarilius grahami (Regan), and its evolutionary and genetic applications.</title>
        <authorList>
            <person name="Jiang W."/>
        </authorList>
    </citation>
    <scope>NUCLEOTIDE SEQUENCE [LARGE SCALE GENOMIC DNA]</scope>
    <source>
        <strain evidence="2">AG-KIZ</strain>
        <tissue evidence="2">Muscle</tissue>
    </source>
</reference>
<evidence type="ECO:0000313" key="3">
    <source>
        <dbReference type="Proteomes" id="UP000281406"/>
    </source>
</evidence>
<feature type="compositionally biased region" description="Polar residues" evidence="1">
    <location>
        <begin position="136"/>
        <end position="147"/>
    </location>
</feature>